<dbReference type="SMART" id="SM00465">
    <property type="entry name" value="GIYc"/>
    <property type="match status" value="1"/>
</dbReference>
<organism evidence="3 4">
    <name type="scientific">Hymenobacter ginkgonis</name>
    <dbReference type="NCBI Taxonomy" id="2682976"/>
    <lineage>
        <taxon>Bacteria</taxon>
        <taxon>Pseudomonadati</taxon>
        <taxon>Bacteroidota</taxon>
        <taxon>Cytophagia</taxon>
        <taxon>Cytophagales</taxon>
        <taxon>Hymenobacteraceae</taxon>
        <taxon>Hymenobacter</taxon>
    </lineage>
</organism>
<evidence type="ECO:0000256" key="1">
    <source>
        <dbReference type="ARBA" id="ARBA00007435"/>
    </source>
</evidence>
<accession>A0A7K1T8V7</accession>
<gene>
    <name evidence="3" type="ORF">GO988_00630</name>
</gene>
<proteinExistence type="inferred from homology"/>
<reference evidence="3 4" key="1">
    <citation type="submission" date="2019-12" db="EMBL/GenBank/DDBJ databases">
        <title>Hymenobacter sp. HMF4947 Genome sequencing and assembly.</title>
        <authorList>
            <person name="Kang H."/>
            <person name="Cha I."/>
            <person name="Kim H."/>
            <person name="Joh K."/>
        </authorList>
    </citation>
    <scope>NUCLEOTIDE SEQUENCE [LARGE SCALE GENOMIC DNA]</scope>
    <source>
        <strain evidence="3 4">HMF4947</strain>
    </source>
</reference>
<sequence>MTCFSLTSMYVYMLTNNIRTVLYIGVTNDLVRRLSEHSDALGQRTKFTGRYQANLLVYFELCADANQAIAREKELKGWSRAKKEKLLASFNPAWEAIDLETWTGAPDLH</sequence>
<keyword evidence="4" id="KW-1185">Reference proteome</keyword>
<dbReference type="PROSITE" id="PS50164">
    <property type="entry name" value="GIY_YIG"/>
    <property type="match status" value="1"/>
</dbReference>
<dbReference type="EMBL" id="WQKZ01000001">
    <property type="protein sequence ID" value="MVN74823.1"/>
    <property type="molecule type" value="Genomic_DNA"/>
</dbReference>
<feature type="domain" description="GIY-YIG" evidence="2">
    <location>
        <begin position="7"/>
        <end position="85"/>
    </location>
</feature>
<dbReference type="PANTHER" id="PTHR34477:SF5">
    <property type="entry name" value="BSL5627 PROTEIN"/>
    <property type="match status" value="1"/>
</dbReference>
<dbReference type="AlphaFoldDB" id="A0A7K1T8V7"/>
<dbReference type="SUPFAM" id="SSF82771">
    <property type="entry name" value="GIY-YIG endonuclease"/>
    <property type="match status" value="1"/>
</dbReference>
<evidence type="ECO:0000313" key="3">
    <source>
        <dbReference type="EMBL" id="MVN74823.1"/>
    </source>
</evidence>
<protein>
    <submittedName>
        <fullName evidence="3">GIY-YIG nuclease family protein</fullName>
    </submittedName>
</protein>
<dbReference type="Gene3D" id="3.40.1440.10">
    <property type="entry name" value="GIY-YIG endonuclease"/>
    <property type="match status" value="1"/>
</dbReference>
<evidence type="ECO:0000259" key="2">
    <source>
        <dbReference type="PROSITE" id="PS50164"/>
    </source>
</evidence>
<dbReference type="Proteomes" id="UP000441336">
    <property type="component" value="Unassembled WGS sequence"/>
</dbReference>
<dbReference type="InterPro" id="IPR000305">
    <property type="entry name" value="GIY-YIG_endonuc"/>
</dbReference>
<comment type="caution">
    <text evidence="3">The sequence shown here is derived from an EMBL/GenBank/DDBJ whole genome shotgun (WGS) entry which is preliminary data.</text>
</comment>
<evidence type="ECO:0000313" key="4">
    <source>
        <dbReference type="Proteomes" id="UP000441336"/>
    </source>
</evidence>
<dbReference type="CDD" id="cd10448">
    <property type="entry name" value="GIY-YIG_unchar_3"/>
    <property type="match status" value="1"/>
</dbReference>
<dbReference type="PANTHER" id="PTHR34477">
    <property type="entry name" value="UPF0213 PROTEIN YHBQ"/>
    <property type="match status" value="1"/>
</dbReference>
<name>A0A7K1T8V7_9BACT</name>
<dbReference type="Pfam" id="PF01541">
    <property type="entry name" value="GIY-YIG"/>
    <property type="match status" value="1"/>
</dbReference>
<dbReference type="InterPro" id="IPR050190">
    <property type="entry name" value="UPF0213_domain"/>
</dbReference>
<dbReference type="InterPro" id="IPR035901">
    <property type="entry name" value="GIY-YIG_endonuc_sf"/>
</dbReference>
<comment type="similarity">
    <text evidence="1">Belongs to the UPF0213 family.</text>
</comment>